<protein>
    <recommendedName>
        <fullName evidence="1">Ribosomal silencing factor RsfS</fullName>
    </recommendedName>
</protein>
<dbReference type="PANTHER" id="PTHR21043">
    <property type="entry name" value="IOJAP SUPERFAMILY ORTHOLOG"/>
    <property type="match status" value="1"/>
</dbReference>
<reference evidence="2 3" key="1">
    <citation type="submission" date="2021-06" db="EMBL/GenBank/DDBJ databases">
        <authorList>
            <person name="Sun Q."/>
            <person name="Li D."/>
        </authorList>
    </citation>
    <scope>NUCLEOTIDE SEQUENCE [LARGE SCALE GENOMIC DNA]</scope>
    <source>
        <strain evidence="2 3">MSJ-5</strain>
    </source>
</reference>
<comment type="subunit">
    <text evidence="1">Interacts with ribosomal protein uL14 (rplN).</text>
</comment>
<dbReference type="PANTHER" id="PTHR21043:SF0">
    <property type="entry name" value="MITOCHONDRIAL ASSEMBLY OF RIBOSOMAL LARGE SUBUNIT PROTEIN 1"/>
    <property type="match status" value="1"/>
</dbReference>
<evidence type="ECO:0000313" key="2">
    <source>
        <dbReference type="EMBL" id="MBU5677723.1"/>
    </source>
</evidence>
<dbReference type="Pfam" id="PF02410">
    <property type="entry name" value="RsfS"/>
    <property type="match status" value="1"/>
</dbReference>
<accession>A0ABS6G5F5</accession>
<evidence type="ECO:0000313" key="3">
    <source>
        <dbReference type="Proteomes" id="UP000779508"/>
    </source>
</evidence>
<comment type="function">
    <text evidence="1">Functions as a ribosomal silencing factor. Interacts with ribosomal protein uL14 (rplN), blocking formation of intersubunit bridge B8. Prevents association of the 30S and 50S ribosomal subunits and the formation of functional ribosomes, thus repressing translation.</text>
</comment>
<dbReference type="EMBL" id="JAHLQK010000006">
    <property type="protein sequence ID" value="MBU5677723.1"/>
    <property type="molecule type" value="Genomic_DNA"/>
</dbReference>
<dbReference type="RefSeq" id="WP_216418680.1">
    <property type="nucleotide sequence ID" value="NZ_JAHLQK010000006.1"/>
</dbReference>
<dbReference type="Proteomes" id="UP000779508">
    <property type="component" value="Unassembled WGS sequence"/>
</dbReference>
<evidence type="ECO:0000256" key="1">
    <source>
        <dbReference type="HAMAP-Rule" id="MF_01477"/>
    </source>
</evidence>
<dbReference type="NCBIfam" id="TIGR00090">
    <property type="entry name" value="rsfS_iojap_ybeB"/>
    <property type="match status" value="1"/>
</dbReference>
<organism evidence="2 3">
    <name type="scientific">Alkaliphilus flagellatus</name>
    <dbReference type="NCBI Taxonomy" id="2841507"/>
    <lineage>
        <taxon>Bacteria</taxon>
        <taxon>Bacillati</taxon>
        <taxon>Bacillota</taxon>
        <taxon>Clostridia</taxon>
        <taxon>Peptostreptococcales</taxon>
        <taxon>Natronincolaceae</taxon>
        <taxon>Alkaliphilus</taxon>
    </lineage>
</organism>
<comment type="subcellular location">
    <subcellularLocation>
        <location evidence="1">Cytoplasm</location>
    </subcellularLocation>
</comment>
<comment type="caution">
    <text evidence="2">The sequence shown here is derived from an EMBL/GenBank/DDBJ whole genome shotgun (WGS) entry which is preliminary data.</text>
</comment>
<proteinExistence type="inferred from homology"/>
<keyword evidence="1" id="KW-0810">Translation regulation</keyword>
<keyword evidence="3" id="KW-1185">Reference proteome</keyword>
<name>A0ABS6G5F5_9FIRM</name>
<gene>
    <name evidence="1 2" type="primary">rsfS</name>
    <name evidence="2" type="ORF">KQI88_14980</name>
</gene>
<comment type="similarity">
    <text evidence="1">Belongs to the Iojap/RsfS family.</text>
</comment>
<dbReference type="HAMAP" id="MF_01477">
    <property type="entry name" value="Iojap_RsfS"/>
    <property type="match status" value="1"/>
</dbReference>
<sequence length="117" mass="13267">MKKQLMSIILKIMSSIDDKLGENSTVLDLSNITSICDYFVIASASSSRQVKAIVDAIEDKLSNEGLTLTHKEGYESGRWVLLDYGDIVIHIFHEEDREFYNLDGIWKDANEVNIDII</sequence>
<dbReference type="InterPro" id="IPR004394">
    <property type="entry name" value="Iojap/RsfS/C7orf30"/>
</dbReference>
<keyword evidence="1" id="KW-0963">Cytoplasm</keyword>
<keyword evidence="1" id="KW-0678">Repressor</keyword>